<dbReference type="GO" id="GO:0016020">
    <property type="term" value="C:membrane"/>
    <property type="evidence" value="ECO:0007669"/>
    <property type="project" value="UniProtKB-SubCell"/>
</dbReference>
<sequence>MMGASSTLSFHKFLSVPPSLSHLKNGGTSFSSSSPTSMPLLHRPRPSLLRLHTPNAPFRLPSDRKPTARNVKLHASLPNPPPSSAISNGVVFSSVITIALAVANRVLYKLALVPMKNHPFFLAQFITFGYVVIYFSILYIRYRSGIVTDEMLRLPKSRFVAIGALEALGVASGMAAAAMLPGPAIPILSQTFLVWQLGFSSLILGRSYRINQIVGCILVAAGVALAVASGKDSGQMLSGVESVWPLLMISSSAFQAGASIIKEFVFVDAAVHLKGKSLDIFVVNSFGSGFQALFVLLFLPFLSNMRGIPFAQLPTYLKDGAGCFLNMGATASGKLSYLSSITFCNFVNTLIPELSGILGHAFSNNDMCCNGAPLLPLLYIAANLLFNISLLNVVKISSAVVASLIVMLSVPISIYVLSLPLPYLREGATLSPFFLFGSAVLVLGLILYSIPQPAKDVSEIS</sequence>
<feature type="transmembrane region" description="Helical" evidence="7">
    <location>
        <begin position="433"/>
        <end position="451"/>
    </location>
</feature>
<evidence type="ECO:0000256" key="5">
    <source>
        <dbReference type="ARBA" id="ARBA00022989"/>
    </source>
</evidence>
<feature type="transmembrane region" description="Helical" evidence="7">
    <location>
        <begin position="281"/>
        <end position="302"/>
    </location>
</feature>
<dbReference type="EMBL" id="PDCK01000045">
    <property type="protein sequence ID" value="PRQ21055.1"/>
    <property type="molecule type" value="Genomic_DNA"/>
</dbReference>
<dbReference type="Proteomes" id="UP000238479">
    <property type="component" value="Chromosome 7"/>
</dbReference>
<name>A0A2P6PGJ3_ROSCH</name>
<evidence type="ECO:0000256" key="2">
    <source>
        <dbReference type="ARBA" id="ARBA00006690"/>
    </source>
</evidence>
<dbReference type="STRING" id="74649.A0A2P6PGJ3"/>
<evidence type="ECO:0000256" key="3">
    <source>
        <dbReference type="ARBA" id="ARBA00022448"/>
    </source>
</evidence>
<evidence type="ECO:0000256" key="7">
    <source>
        <dbReference type="SAM" id="Phobius"/>
    </source>
</evidence>
<evidence type="ECO:0000313" key="9">
    <source>
        <dbReference type="Proteomes" id="UP000238479"/>
    </source>
</evidence>
<evidence type="ECO:0000313" key="8">
    <source>
        <dbReference type="EMBL" id="PRQ21055.1"/>
    </source>
</evidence>
<feature type="transmembrane region" description="Helical" evidence="7">
    <location>
        <begin position="242"/>
        <end position="261"/>
    </location>
</feature>
<dbReference type="Pfam" id="PF08627">
    <property type="entry name" value="CRT-like"/>
    <property type="match status" value="1"/>
</dbReference>
<keyword evidence="5 7" id="KW-1133">Transmembrane helix</keyword>
<organism evidence="8 9">
    <name type="scientific">Rosa chinensis</name>
    <name type="common">China rose</name>
    <dbReference type="NCBI Taxonomy" id="74649"/>
    <lineage>
        <taxon>Eukaryota</taxon>
        <taxon>Viridiplantae</taxon>
        <taxon>Streptophyta</taxon>
        <taxon>Embryophyta</taxon>
        <taxon>Tracheophyta</taxon>
        <taxon>Spermatophyta</taxon>
        <taxon>Magnoliopsida</taxon>
        <taxon>eudicotyledons</taxon>
        <taxon>Gunneridae</taxon>
        <taxon>Pentapetalae</taxon>
        <taxon>rosids</taxon>
        <taxon>fabids</taxon>
        <taxon>Rosales</taxon>
        <taxon>Rosaceae</taxon>
        <taxon>Rosoideae</taxon>
        <taxon>Rosoideae incertae sedis</taxon>
        <taxon>Rosa</taxon>
    </lineage>
</organism>
<feature type="transmembrane region" description="Helical" evidence="7">
    <location>
        <begin position="85"/>
        <end position="108"/>
    </location>
</feature>
<dbReference type="Gramene" id="PRQ21055">
    <property type="protein sequence ID" value="PRQ21055"/>
    <property type="gene ID" value="RchiOBHm_Chr7g0234941"/>
</dbReference>
<evidence type="ECO:0000256" key="6">
    <source>
        <dbReference type="ARBA" id="ARBA00023136"/>
    </source>
</evidence>
<feature type="transmembrane region" description="Helical" evidence="7">
    <location>
        <begin position="120"/>
        <end position="140"/>
    </location>
</feature>
<feature type="transmembrane region" description="Helical" evidence="7">
    <location>
        <begin position="210"/>
        <end position="230"/>
    </location>
</feature>
<reference evidence="8 9" key="1">
    <citation type="journal article" date="2018" name="Nat. Genet.">
        <title>The Rosa genome provides new insights in the design of modern roses.</title>
        <authorList>
            <person name="Bendahmane M."/>
        </authorList>
    </citation>
    <scope>NUCLEOTIDE SEQUENCE [LARGE SCALE GENOMIC DNA]</scope>
    <source>
        <strain evidence="9">cv. Old Blush</strain>
    </source>
</reference>
<comment type="similarity">
    <text evidence="2">Belongs to the CRT-like transporter family.</text>
</comment>
<dbReference type="PANTHER" id="PTHR31326">
    <property type="entry name" value="PROTEIN CLT2, CHLOROPLASTIC"/>
    <property type="match status" value="1"/>
</dbReference>
<dbReference type="AlphaFoldDB" id="A0A2P6PGJ3"/>
<feature type="transmembrane region" description="Helical" evidence="7">
    <location>
        <begin position="400"/>
        <end position="421"/>
    </location>
</feature>
<dbReference type="OMA" id="FAYIIPM"/>
<accession>A0A2P6PGJ3</accession>
<keyword evidence="4 7" id="KW-0812">Transmembrane</keyword>
<keyword evidence="9" id="KW-1185">Reference proteome</keyword>
<comment type="caution">
    <text evidence="8">The sequence shown here is derived from an EMBL/GenBank/DDBJ whole genome shotgun (WGS) entry which is preliminary data.</text>
</comment>
<proteinExistence type="inferred from homology"/>
<keyword evidence="6 7" id="KW-0472">Membrane</keyword>
<comment type="subcellular location">
    <subcellularLocation>
        <location evidence="1">Membrane</location>
        <topology evidence="1">Multi-pass membrane protein</topology>
    </subcellularLocation>
</comment>
<gene>
    <name evidence="8" type="ORF">RchiOBHm_Chr7g0234941</name>
</gene>
<evidence type="ECO:0000256" key="4">
    <source>
        <dbReference type="ARBA" id="ARBA00022692"/>
    </source>
</evidence>
<keyword evidence="3" id="KW-0813">Transport</keyword>
<evidence type="ECO:0000256" key="1">
    <source>
        <dbReference type="ARBA" id="ARBA00004141"/>
    </source>
</evidence>
<dbReference type="InterPro" id="IPR013936">
    <property type="entry name" value="CRT-like"/>
</dbReference>
<feature type="transmembrane region" description="Helical" evidence="7">
    <location>
        <begin position="374"/>
        <end position="394"/>
    </location>
</feature>
<dbReference type="PANTHER" id="PTHR31326:SF1">
    <property type="entry name" value="PROTEIN CLT2, CHLOROPLASTIC"/>
    <property type="match status" value="1"/>
</dbReference>
<protein>
    <submittedName>
        <fullName evidence="8">Putative chloroquine-resistance transporter</fullName>
    </submittedName>
</protein>